<dbReference type="STRING" id="397948.Cmaq_0133"/>
<evidence type="ECO:0000313" key="2">
    <source>
        <dbReference type="EMBL" id="ABW00983.1"/>
    </source>
</evidence>
<feature type="transmembrane region" description="Helical" evidence="1">
    <location>
        <begin position="25"/>
        <end position="45"/>
    </location>
</feature>
<reference evidence="2 3" key="1">
    <citation type="submission" date="2007-10" db="EMBL/GenBank/DDBJ databases">
        <title>Complete sequence of Caldivirga maquilingensis IC-167.</title>
        <authorList>
            <consortium name="US DOE Joint Genome Institute"/>
            <person name="Copeland A."/>
            <person name="Lucas S."/>
            <person name="Lapidus A."/>
            <person name="Barry K."/>
            <person name="Glavina del Rio T."/>
            <person name="Dalin E."/>
            <person name="Tice H."/>
            <person name="Pitluck S."/>
            <person name="Saunders E."/>
            <person name="Brettin T."/>
            <person name="Bruce D."/>
            <person name="Detter J.C."/>
            <person name="Han C."/>
            <person name="Schmutz J."/>
            <person name="Larimer F."/>
            <person name="Land M."/>
            <person name="Hauser L."/>
            <person name="Kyrpides N."/>
            <person name="Ivanova N."/>
            <person name="Biddle J.F."/>
            <person name="Zhang Z."/>
            <person name="Fitz-Gibbon S.T."/>
            <person name="Lowe T.M."/>
            <person name="Saltikov C."/>
            <person name="House C.H."/>
            <person name="Richardson P."/>
        </authorList>
    </citation>
    <scope>NUCLEOTIDE SEQUENCE [LARGE SCALE GENOMIC DNA]</scope>
    <source>
        <strain evidence="3">ATCC 700844 / DSM 13496 / JCM 10307 / IC-167</strain>
    </source>
</reference>
<organism evidence="2 3">
    <name type="scientific">Caldivirga maquilingensis (strain ATCC 700844 / DSM 13496 / JCM 10307 / IC-167)</name>
    <dbReference type="NCBI Taxonomy" id="397948"/>
    <lineage>
        <taxon>Archaea</taxon>
        <taxon>Thermoproteota</taxon>
        <taxon>Thermoprotei</taxon>
        <taxon>Thermoproteales</taxon>
        <taxon>Thermoproteaceae</taxon>
        <taxon>Caldivirga</taxon>
    </lineage>
</organism>
<evidence type="ECO:0000313" key="3">
    <source>
        <dbReference type="Proteomes" id="UP000001137"/>
    </source>
</evidence>
<name>A8MA51_CALMQ</name>
<dbReference type="Proteomes" id="UP000001137">
    <property type="component" value="Chromosome"/>
</dbReference>
<dbReference type="HOGENOM" id="CLU_1149771_0_0_2"/>
<accession>A8MA51</accession>
<dbReference type="EMBL" id="CP000852">
    <property type="protein sequence ID" value="ABW00983.1"/>
    <property type="molecule type" value="Genomic_DNA"/>
</dbReference>
<evidence type="ECO:0000256" key="1">
    <source>
        <dbReference type="SAM" id="Phobius"/>
    </source>
</evidence>
<sequence length="241" mass="25745">MLINSQFTVHLMSRKSRGSRKKRRLFIVAIIAIAIAEVGFIVAYIGPTLLYKQPSAEPNLFSLIGVSLVNVSSYTTTPSLMNPLVFNGTKPVAVFITMAPTTQCTIPYSLLSNLTASSNVILVLLSSPTVGLQFITPPQWTNVYYSMETLNCTAPPNVYLATASWFSSGSQIPVGLFNATQALNIINASTVLNALEGNSISTVLPMIIVSYGNGTLVGYLTGLNALNYSKIAVLINKASGS</sequence>
<proteinExistence type="predicted"/>
<keyword evidence="3" id="KW-1185">Reference proteome</keyword>
<keyword evidence="1" id="KW-1133">Transmembrane helix</keyword>
<keyword evidence="1" id="KW-0812">Transmembrane</keyword>
<dbReference type="AlphaFoldDB" id="A8MA51"/>
<keyword evidence="1" id="KW-0472">Membrane</keyword>
<gene>
    <name evidence="2" type="ordered locus">Cmaq_0133</name>
</gene>
<dbReference type="KEGG" id="cma:Cmaq_0133"/>
<protein>
    <submittedName>
        <fullName evidence="2">Uncharacterized protein</fullName>
    </submittedName>
</protein>